<dbReference type="AlphaFoldDB" id="A0A7H1MAJ9"/>
<evidence type="ECO:0008006" key="3">
    <source>
        <dbReference type="Google" id="ProtNLM"/>
    </source>
</evidence>
<reference evidence="1" key="1">
    <citation type="submission" date="2024-06" db="EMBL/GenBank/DDBJ databases">
        <title>Complete Genome Sequence of mouse commensal type strain Neisseria musculi.</title>
        <authorList>
            <person name="Thapa E."/>
            <person name="Aluvathingal J."/>
            <person name="Nadendla S."/>
            <person name="Mehta A."/>
            <person name="Tettelin H."/>
            <person name="Weyand N.J."/>
        </authorList>
    </citation>
    <scope>NUCLEOTIDE SEQUENCE</scope>
    <source>
        <strain evidence="1">NW831</strain>
    </source>
</reference>
<evidence type="ECO:0000313" key="1">
    <source>
        <dbReference type="EMBL" id="QNT58664.1"/>
    </source>
</evidence>
<protein>
    <recommendedName>
        <fullName evidence="3">Alternative ribosome-rescue factor A</fullName>
    </recommendedName>
</protein>
<keyword evidence="2" id="KW-1185">Reference proteome</keyword>
<dbReference type="KEGG" id="nmus:H7A79_1676"/>
<name>A0A7H1MAJ9_9NEIS</name>
<dbReference type="Proteomes" id="UP000516412">
    <property type="component" value="Chromosome"/>
</dbReference>
<dbReference type="EMBL" id="CP060414">
    <property type="protein sequence ID" value="QNT58664.1"/>
    <property type="molecule type" value="Genomic_DNA"/>
</dbReference>
<dbReference type="GO" id="GO:0072344">
    <property type="term" value="P:rescue of stalled ribosome"/>
    <property type="evidence" value="ECO:0007669"/>
    <property type="project" value="InterPro"/>
</dbReference>
<dbReference type="InterPro" id="IPR005589">
    <property type="entry name" value="ArfA"/>
</dbReference>
<sequence>MSKRKIETNKGKIQDNALKALVKSNLFRHKVFKNKKGKGAYSRKGRHNNPSGFPLLENLIFYAAANRRLPQAFIFPSISTADSMTSIESCKAQQRCSGN</sequence>
<gene>
    <name evidence="1" type="ORF">H7A79_1676</name>
</gene>
<proteinExistence type="predicted"/>
<dbReference type="Pfam" id="PF03889">
    <property type="entry name" value="ArfA"/>
    <property type="match status" value="1"/>
</dbReference>
<organism evidence="1 2">
    <name type="scientific">Neisseria musculi</name>
    <dbReference type="NCBI Taxonomy" id="1815583"/>
    <lineage>
        <taxon>Bacteria</taxon>
        <taxon>Pseudomonadati</taxon>
        <taxon>Pseudomonadota</taxon>
        <taxon>Betaproteobacteria</taxon>
        <taxon>Neisseriales</taxon>
        <taxon>Neisseriaceae</taxon>
        <taxon>Neisseria</taxon>
    </lineage>
</organism>
<accession>A0A7H1MAJ9</accession>
<evidence type="ECO:0000313" key="2">
    <source>
        <dbReference type="Proteomes" id="UP000516412"/>
    </source>
</evidence>